<dbReference type="EMBL" id="HBKO01018050">
    <property type="protein sequence ID" value="CAE2218101.1"/>
    <property type="molecule type" value="Transcribed_RNA"/>
</dbReference>
<evidence type="ECO:0000313" key="2">
    <source>
        <dbReference type="EMBL" id="CAE2218101.1"/>
    </source>
</evidence>
<protein>
    <submittedName>
        <fullName evidence="2">Uncharacterized protein</fullName>
    </submittedName>
</protein>
<proteinExistence type="predicted"/>
<accession>A0A7S4I471</accession>
<feature type="region of interest" description="Disordered" evidence="1">
    <location>
        <begin position="108"/>
        <end position="130"/>
    </location>
</feature>
<dbReference type="AlphaFoldDB" id="A0A7S4I471"/>
<reference evidence="2" key="1">
    <citation type="submission" date="2021-01" db="EMBL/GenBank/DDBJ databases">
        <authorList>
            <person name="Corre E."/>
            <person name="Pelletier E."/>
            <person name="Niang G."/>
            <person name="Scheremetjew M."/>
            <person name="Finn R."/>
            <person name="Kale V."/>
            <person name="Holt S."/>
            <person name="Cochrane G."/>
            <person name="Meng A."/>
            <person name="Brown T."/>
            <person name="Cohen L."/>
        </authorList>
    </citation>
    <scope>NUCLEOTIDE SEQUENCE</scope>
    <source>
        <strain evidence="2">UIO037</strain>
    </source>
</reference>
<organism evidence="2">
    <name type="scientific">Prymnesium polylepis</name>
    <dbReference type="NCBI Taxonomy" id="72548"/>
    <lineage>
        <taxon>Eukaryota</taxon>
        <taxon>Haptista</taxon>
        <taxon>Haptophyta</taxon>
        <taxon>Prymnesiophyceae</taxon>
        <taxon>Prymnesiales</taxon>
        <taxon>Prymnesiaceae</taxon>
        <taxon>Prymnesium</taxon>
    </lineage>
</organism>
<gene>
    <name evidence="2" type="ORF">CPOL0286_LOCUS8231</name>
</gene>
<sequence>MDTNGEEHAWAQRVFKEADGPMMKLLARAVEALGSGERDAFQLDAHETQRAETAKKLFGLDLGQLALWSETQKDDLCAGFSYIKGAQQAELMSANLVQSKRQVVSAARSKGFGGATKKKAGNKRAKRKRL</sequence>
<feature type="compositionally biased region" description="Basic residues" evidence="1">
    <location>
        <begin position="116"/>
        <end position="130"/>
    </location>
</feature>
<evidence type="ECO:0000256" key="1">
    <source>
        <dbReference type="SAM" id="MobiDB-lite"/>
    </source>
</evidence>
<name>A0A7S4I471_9EUKA</name>